<protein>
    <submittedName>
        <fullName evidence="3">Multidrug efflux pump subunit AcrA (Membrane-fusion protein)</fullName>
    </submittedName>
</protein>
<evidence type="ECO:0000313" key="3">
    <source>
        <dbReference type="EMBL" id="MDR7336207.1"/>
    </source>
</evidence>
<dbReference type="SUPFAM" id="SSF111369">
    <property type="entry name" value="HlyD-like secretion proteins"/>
    <property type="match status" value="1"/>
</dbReference>
<dbReference type="Proteomes" id="UP001180825">
    <property type="component" value="Unassembled WGS sequence"/>
</dbReference>
<reference evidence="3 4" key="1">
    <citation type="submission" date="2023-07" db="EMBL/GenBank/DDBJ databases">
        <title>Sorghum-associated microbial communities from plants grown in Nebraska, USA.</title>
        <authorList>
            <person name="Schachtman D."/>
        </authorList>
    </citation>
    <scope>NUCLEOTIDE SEQUENCE [LARGE SCALE GENOMIC DNA]</scope>
    <source>
        <strain evidence="3 4">BE316</strain>
    </source>
</reference>
<dbReference type="Gene3D" id="2.40.30.170">
    <property type="match status" value="1"/>
</dbReference>
<gene>
    <name evidence="3" type="ORF">J2X21_005380</name>
</gene>
<evidence type="ECO:0000256" key="1">
    <source>
        <dbReference type="ARBA" id="ARBA00022448"/>
    </source>
</evidence>
<dbReference type="EMBL" id="JAVDXV010000014">
    <property type="protein sequence ID" value="MDR7336207.1"/>
    <property type="molecule type" value="Genomic_DNA"/>
</dbReference>
<comment type="caution">
    <text evidence="3">The sequence shown here is derived from an EMBL/GenBank/DDBJ whole genome shotgun (WGS) entry which is preliminary data.</text>
</comment>
<dbReference type="Gene3D" id="1.10.287.470">
    <property type="entry name" value="Helix hairpin bin"/>
    <property type="match status" value="1"/>
</dbReference>
<keyword evidence="2" id="KW-0732">Signal</keyword>
<dbReference type="PANTHER" id="PTHR30097:SF4">
    <property type="entry name" value="SLR6042 PROTEIN"/>
    <property type="match status" value="1"/>
</dbReference>
<keyword evidence="1" id="KW-0813">Transport</keyword>
<sequence length="372" mass="39341">MKRTLLCIGLVLASLSSWSAPGAHGPNGEHLDQAAPVNASGLARLPDGSVNVPKIAQRRMGIRTLVASETEAAATLQLPGRVVQDPNASGRVQASYVGRIEPGPKGLPVPGQAVRQGEILAWLRYQSEPFAQAGQEAQRAELRASRQLAEQRLQRLKGLEGTVPRKEIEAARVDVESLSARERSIAASIQSREPLRAPVSGVIARSDLAAGQIVDARDVLVDIIDPSRLMVEAQTADVTLGERIGNASLAGQDGVKLQLAGVPRALRDGVLPLTFRAQADKPGQAAPLAVGQTVNVIVALRDKAKGIALPAEAVVRSPVNETVVWIKTGAERYTPQPVQVKPLDAKTVLVTRGLATDNRVVVLGAPLIAQIR</sequence>
<accession>A0ABU2AIE4</accession>
<dbReference type="InterPro" id="IPR051909">
    <property type="entry name" value="MFP_Cation_Efflux"/>
</dbReference>
<feature type="chain" id="PRO_5046432357" evidence="2">
    <location>
        <begin position="20"/>
        <end position="372"/>
    </location>
</feature>
<dbReference type="Gene3D" id="2.40.50.100">
    <property type="match status" value="1"/>
</dbReference>
<feature type="signal peptide" evidence="2">
    <location>
        <begin position="1"/>
        <end position="19"/>
    </location>
</feature>
<dbReference type="PANTHER" id="PTHR30097">
    <property type="entry name" value="CATION EFFLUX SYSTEM PROTEIN CUSB"/>
    <property type="match status" value="1"/>
</dbReference>
<keyword evidence="4" id="KW-1185">Reference proteome</keyword>
<name>A0ABU2AIE4_9BURK</name>
<proteinExistence type="predicted"/>
<dbReference type="Gene3D" id="2.40.420.20">
    <property type="match status" value="1"/>
</dbReference>
<evidence type="ECO:0000256" key="2">
    <source>
        <dbReference type="SAM" id="SignalP"/>
    </source>
</evidence>
<organism evidence="3 4">
    <name type="scientific">Roseateles asaccharophilus</name>
    <dbReference type="NCBI Taxonomy" id="582607"/>
    <lineage>
        <taxon>Bacteria</taxon>
        <taxon>Pseudomonadati</taxon>
        <taxon>Pseudomonadota</taxon>
        <taxon>Betaproteobacteria</taxon>
        <taxon>Burkholderiales</taxon>
        <taxon>Sphaerotilaceae</taxon>
        <taxon>Roseateles</taxon>
    </lineage>
</organism>
<dbReference type="RefSeq" id="WP_310333200.1">
    <property type="nucleotide sequence ID" value="NZ_JAVDXV010000014.1"/>
</dbReference>
<evidence type="ECO:0000313" key="4">
    <source>
        <dbReference type="Proteomes" id="UP001180825"/>
    </source>
</evidence>